<evidence type="ECO:0000313" key="2">
    <source>
        <dbReference type="Proteomes" id="UP000249682"/>
    </source>
</evidence>
<reference evidence="1 2" key="1">
    <citation type="submission" date="2018-05" db="EMBL/GenBank/DDBJ databases">
        <title>Evolution of small genomes with special reference to Mycobacterium leprae.</title>
        <authorList>
            <person name="Mohanty P.S."/>
            <person name="Bansal A.K."/>
            <person name="Gupta U.D."/>
            <person name="Naaz F."/>
            <person name="Dwivedi V.D."/>
            <person name="Singh H."/>
            <person name="Gupta G."/>
            <person name="Sharma S."/>
            <person name="Arora M."/>
        </authorList>
    </citation>
    <scope>NUCLEOTIDE SEQUENCE [LARGE SCALE GENOMIC DNA]</scope>
    <source>
        <strain evidence="1 2">MRHRU-235-G</strain>
    </source>
</reference>
<dbReference type="Pfam" id="PF13459">
    <property type="entry name" value="Fer4_15"/>
    <property type="match status" value="1"/>
</dbReference>
<name>A0AAD0KQT1_MYCLR</name>
<dbReference type="Gene3D" id="3.30.70.20">
    <property type="match status" value="1"/>
</dbReference>
<proteinExistence type="predicted"/>
<dbReference type="AlphaFoldDB" id="A0AAD0KQT1"/>
<evidence type="ECO:0008006" key="3">
    <source>
        <dbReference type="Google" id="ProtNLM"/>
    </source>
</evidence>
<gene>
    <name evidence="1" type="ORF">DIJ64_01905</name>
</gene>
<evidence type="ECO:0000313" key="1">
    <source>
        <dbReference type="EMBL" id="AWV47295.1"/>
    </source>
</evidence>
<organism evidence="1 2">
    <name type="scientific">Mycobacterium leprae</name>
    <dbReference type="NCBI Taxonomy" id="1769"/>
    <lineage>
        <taxon>Bacteria</taxon>
        <taxon>Bacillati</taxon>
        <taxon>Actinomycetota</taxon>
        <taxon>Actinomycetes</taxon>
        <taxon>Mycobacteriales</taxon>
        <taxon>Mycobacteriaceae</taxon>
        <taxon>Mycobacterium</taxon>
    </lineage>
</organism>
<accession>A0AAD0KQT1</accession>
<protein>
    <recommendedName>
        <fullName evidence="3">Ferredoxin</fullName>
    </recommendedName>
</protein>
<sequence>MVDRCEGNTVCLGRTSDVFDLDDEDYAVVRTDPVSSDQEVRAEQAIAECLRAALLRQDLLETRDLHKLTRAKCFGFLPSDPNSV</sequence>
<dbReference type="Proteomes" id="UP000249682">
    <property type="component" value="Chromosome"/>
</dbReference>
<dbReference type="EMBL" id="CP029543">
    <property type="protein sequence ID" value="AWV47295.1"/>
    <property type="molecule type" value="Genomic_DNA"/>
</dbReference>